<evidence type="ECO:0000313" key="2">
    <source>
        <dbReference type="EMBL" id="ELR02630.1"/>
    </source>
</evidence>
<dbReference type="VEuPathDB" id="FungiDB:GMDG_08828"/>
<dbReference type="InParanoid" id="L8FNS9"/>
<dbReference type="EMBL" id="GL574379">
    <property type="protein sequence ID" value="ELR02630.1"/>
    <property type="molecule type" value="Genomic_DNA"/>
</dbReference>
<dbReference type="HOGENOM" id="CLU_1750485_0_0_1"/>
<dbReference type="AlphaFoldDB" id="L8FNS9"/>
<evidence type="ECO:0000256" key="1">
    <source>
        <dbReference type="SAM" id="MobiDB-lite"/>
    </source>
</evidence>
<gene>
    <name evidence="2" type="ORF">GMDG_08828</name>
</gene>
<organism evidence="2 3">
    <name type="scientific">Pseudogymnoascus destructans (strain ATCC MYA-4855 / 20631-21)</name>
    <name type="common">Bat white-nose syndrome fungus</name>
    <name type="synonym">Geomyces destructans</name>
    <dbReference type="NCBI Taxonomy" id="658429"/>
    <lineage>
        <taxon>Eukaryota</taxon>
        <taxon>Fungi</taxon>
        <taxon>Dikarya</taxon>
        <taxon>Ascomycota</taxon>
        <taxon>Pezizomycotina</taxon>
        <taxon>Leotiomycetes</taxon>
        <taxon>Thelebolales</taxon>
        <taxon>Thelebolaceae</taxon>
        <taxon>Pseudogymnoascus</taxon>
    </lineage>
</organism>
<proteinExistence type="predicted"/>
<evidence type="ECO:0000313" key="3">
    <source>
        <dbReference type="Proteomes" id="UP000011064"/>
    </source>
</evidence>
<dbReference type="Proteomes" id="UP000011064">
    <property type="component" value="Unassembled WGS sequence"/>
</dbReference>
<reference evidence="3" key="1">
    <citation type="submission" date="2010-09" db="EMBL/GenBank/DDBJ databases">
        <title>The genome sequence of Geomyces destructans 20631-21.</title>
        <authorList>
            <consortium name="The Broad Institute Genome Sequencing Platform"/>
            <person name="Cuomo C.A."/>
            <person name="Blehert D.S."/>
            <person name="Lorch J.M."/>
            <person name="Young S.K."/>
            <person name="Zeng Q."/>
            <person name="Gargeya S."/>
            <person name="Fitzgerald M."/>
            <person name="Haas B."/>
            <person name="Abouelleil A."/>
            <person name="Alvarado L."/>
            <person name="Arachchi H.M."/>
            <person name="Berlin A."/>
            <person name="Brown A."/>
            <person name="Chapman S.B."/>
            <person name="Chen Z."/>
            <person name="Dunbar C."/>
            <person name="Freedman E."/>
            <person name="Gearin G."/>
            <person name="Gellesch M."/>
            <person name="Goldberg J."/>
            <person name="Griggs A."/>
            <person name="Gujja S."/>
            <person name="Heiman D."/>
            <person name="Howarth C."/>
            <person name="Larson L."/>
            <person name="Lui A."/>
            <person name="MacDonald P.J.P."/>
            <person name="Montmayeur A."/>
            <person name="Murphy C."/>
            <person name="Neiman D."/>
            <person name="Pearson M."/>
            <person name="Priest M."/>
            <person name="Roberts A."/>
            <person name="Saif S."/>
            <person name="Shea T."/>
            <person name="Shenoy N."/>
            <person name="Sisk P."/>
            <person name="Stolte C."/>
            <person name="Sykes S."/>
            <person name="Wortman J."/>
            <person name="Nusbaum C."/>
            <person name="Birren B."/>
        </authorList>
    </citation>
    <scope>NUCLEOTIDE SEQUENCE [LARGE SCALE GENOMIC DNA]</scope>
    <source>
        <strain evidence="3">ATCC MYA-4855 / 20631-21</strain>
    </source>
</reference>
<protein>
    <submittedName>
        <fullName evidence="2">Uncharacterized protein</fullName>
    </submittedName>
</protein>
<keyword evidence="3" id="KW-1185">Reference proteome</keyword>
<name>L8FNS9_PSED2</name>
<feature type="compositionally biased region" description="Polar residues" evidence="1">
    <location>
        <begin position="88"/>
        <end position="114"/>
    </location>
</feature>
<accession>L8FNS9</accession>
<feature type="compositionally biased region" description="Polar residues" evidence="1">
    <location>
        <begin position="67"/>
        <end position="76"/>
    </location>
</feature>
<feature type="region of interest" description="Disordered" evidence="1">
    <location>
        <begin position="67"/>
        <end position="115"/>
    </location>
</feature>
<sequence length="149" mass="15672">MTIAIHGYGLRSQRIRHGGTSKNASIAGAKNTAVYFDSSARPPNNPAASHQRLSLLCVNRTSDQTIASENGISATSGRMRDANRPYSGATSGISTARTTAPRSRVTRQTISPRSATAIHIASNPPKRAPKLVSPKIAVPNRTTQAIIGG</sequence>